<reference evidence="3" key="1">
    <citation type="submission" date="2025-08" db="UniProtKB">
        <authorList>
            <consortium name="Ensembl"/>
        </authorList>
    </citation>
    <scope>IDENTIFICATION</scope>
</reference>
<dbReference type="GO" id="GO:0006355">
    <property type="term" value="P:regulation of DNA-templated transcription"/>
    <property type="evidence" value="ECO:0007669"/>
    <property type="project" value="InterPro"/>
</dbReference>
<dbReference type="Gene3D" id="6.10.140.140">
    <property type="match status" value="1"/>
</dbReference>
<dbReference type="InterPro" id="IPR036051">
    <property type="entry name" value="KRAB_dom_sf"/>
</dbReference>
<dbReference type="PANTHER" id="PTHR23232:SF140">
    <property type="entry name" value="ZFP92 ZINC FINGER PROTEIN"/>
    <property type="match status" value="1"/>
</dbReference>
<evidence type="ECO:0000259" key="2">
    <source>
        <dbReference type="PROSITE" id="PS50805"/>
    </source>
</evidence>
<dbReference type="Ensembl" id="ENSPMRT00000030898.1">
    <property type="protein sequence ID" value="ENSPMRP00000029129.1"/>
    <property type="gene ID" value="ENSPMRG00000018828.1"/>
</dbReference>
<evidence type="ECO:0000313" key="3">
    <source>
        <dbReference type="Ensembl" id="ENSPMRP00000029129.1"/>
    </source>
</evidence>
<dbReference type="PROSITE" id="PS50805">
    <property type="entry name" value="KRAB"/>
    <property type="match status" value="1"/>
</dbReference>
<protein>
    <recommendedName>
        <fullName evidence="2">KRAB domain-containing protein</fullName>
    </recommendedName>
</protein>
<dbReference type="CDD" id="cd07765">
    <property type="entry name" value="KRAB_A-box"/>
    <property type="match status" value="1"/>
</dbReference>
<dbReference type="Pfam" id="PF01352">
    <property type="entry name" value="KRAB"/>
    <property type="match status" value="1"/>
</dbReference>
<feature type="region of interest" description="Disordered" evidence="1">
    <location>
        <begin position="85"/>
        <end position="106"/>
    </location>
</feature>
<dbReference type="Proteomes" id="UP000472272">
    <property type="component" value="Unplaced"/>
</dbReference>
<dbReference type="InterPro" id="IPR001909">
    <property type="entry name" value="KRAB"/>
</dbReference>
<feature type="domain" description="KRAB" evidence="2">
    <location>
        <begin position="22"/>
        <end position="102"/>
    </location>
</feature>
<name>A0A670K0K9_PODMU</name>
<dbReference type="PANTHER" id="PTHR23232">
    <property type="entry name" value="KRAB DOMAIN C2H2 ZINC FINGER"/>
    <property type="match status" value="1"/>
</dbReference>
<proteinExistence type="predicted"/>
<sequence length="106" mass="11910">MHPLQLALGALGAPPPRRQEQLCFEDVAVHFTDEEWVLLDPDQRALHKEVMEENREVMDSLSKTPSCFIISVLILKNQAEGLLGSGTCPVERPPTSCQREKQVPDF</sequence>
<keyword evidence="4" id="KW-1185">Reference proteome</keyword>
<dbReference type="GeneTree" id="ENSGT00990000208969"/>
<reference evidence="3" key="2">
    <citation type="submission" date="2025-09" db="UniProtKB">
        <authorList>
            <consortium name="Ensembl"/>
        </authorList>
    </citation>
    <scope>IDENTIFICATION</scope>
</reference>
<evidence type="ECO:0000256" key="1">
    <source>
        <dbReference type="SAM" id="MobiDB-lite"/>
    </source>
</evidence>
<evidence type="ECO:0000313" key="4">
    <source>
        <dbReference type="Proteomes" id="UP000472272"/>
    </source>
</evidence>
<organism evidence="3 4">
    <name type="scientific">Podarcis muralis</name>
    <name type="common">Wall lizard</name>
    <name type="synonym">Lacerta muralis</name>
    <dbReference type="NCBI Taxonomy" id="64176"/>
    <lineage>
        <taxon>Eukaryota</taxon>
        <taxon>Metazoa</taxon>
        <taxon>Chordata</taxon>
        <taxon>Craniata</taxon>
        <taxon>Vertebrata</taxon>
        <taxon>Euteleostomi</taxon>
        <taxon>Lepidosauria</taxon>
        <taxon>Squamata</taxon>
        <taxon>Bifurcata</taxon>
        <taxon>Unidentata</taxon>
        <taxon>Episquamata</taxon>
        <taxon>Laterata</taxon>
        <taxon>Lacertibaenia</taxon>
        <taxon>Lacertidae</taxon>
        <taxon>Podarcis</taxon>
    </lineage>
</organism>
<accession>A0A670K0K9</accession>
<dbReference type="SMART" id="SM00349">
    <property type="entry name" value="KRAB"/>
    <property type="match status" value="1"/>
</dbReference>
<dbReference type="AlphaFoldDB" id="A0A670K0K9"/>
<dbReference type="InterPro" id="IPR050169">
    <property type="entry name" value="Krueppel_C2H2_ZnF"/>
</dbReference>
<dbReference type="SUPFAM" id="SSF109640">
    <property type="entry name" value="KRAB domain (Kruppel-associated box)"/>
    <property type="match status" value="1"/>
</dbReference>